<organism evidence="1 2">
    <name type="scientific">Rhodococcus rhodochrous J45</name>
    <dbReference type="NCBI Taxonomy" id="935266"/>
    <lineage>
        <taxon>Bacteria</taxon>
        <taxon>Bacillati</taxon>
        <taxon>Actinomycetota</taxon>
        <taxon>Actinomycetes</taxon>
        <taxon>Mycobacteriales</taxon>
        <taxon>Nocardiaceae</taxon>
        <taxon>Rhodococcus</taxon>
    </lineage>
</organism>
<gene>
    <name evidence="1" type="ORF">L618_002400000290</name>
</gene>
<comment type="caution">
    <text evidence="1">The sequence shown here is derived from an EMBL/GenBank/DDBJ whole genome shotgun (WGS) entry which is preliminary data.</text>
</comment>
<sequence>MLDDIETLLVKRKEVGARIGGARLWEKWTPGLSASLADPQRQIENDGWKQVALGSEAWDLTYRRSVEVPTG</sequence>
<dbReference type="AlphaFoldDB" id="A0A562E323"/>
<evidence type="ECO:0000313" key="2">
    <source>
        <dbReference type="Proteomes" id="UP000317573"/>
    </source>
</evidence>
<reference evidence="1 2" key="1">
    <citation type="submission" date="2019-07" db="EMBL/GenBank/DDBJ databases">
        <title>Genome sequencing of lignin-degrading bacterial isolates.</title>
        <authorList>
            <person name="Gladden J."/>
        </authorList>
    </citation>
    <scope>NUCLEOTIDE SEQUENCE [LARGE SCALE GENOMIC DNA]</scope>
    <source>
        <strain evidence="1 2">J45</strain>
    </source>
</reference>
<dbReference type="Proteomes" id="UP000317573">
    <property type="component" value="Unassembled WGS sequence"/>
</dbReference>
<proteinExistence type="predicted"/>
<dbReference type="EMBL" id="VLJT01000022">
    <property type="protein sequence ID" value="TWH16425.1"/>
    <property type="molecule type" value="Genomic_DNA"/>
</dbReference>
<protein>
    <submittedName>
        <fullName evidence="1">Uncharacterized protein</fullName>
    </submittedName>
</protein>
<accession>A0A562E323</accession>
<dbReference type="RefSeq" id="WP_145692022.1">
    <property type="nucleotide sequence ID" value="NZ_VLJT01000022.1"/>
</dbReference>
<name>A0A562E323_RHORH</name>
<evidence type="ECO:0000313" key="1">
    <source>
        <dbReference type="EMBL" id="TWH16425.1"/>
    </source>
</evidence>